<keyword evidence="1" id="KW-0175">Coiled coil</keyword>
<proteinExistence type="predicted"/>
<dbReference type="Proteomes" id="UP001610063">
    <property type="component" value="Unassembled WGS sequence"/>
</dbReference>
<dbReference type="RefSeq" id="WP_395418922.1">
    <property type="nucleotide sequence ID" value="NZ_JBIPKE010000020.1"/>
</dbReference>
<name>A0ABW7NCX5_9BACT</name>
<organism evidence="3 4">
    <name type="scientific">Marinoscillum luteum</name>
    <dbReference type="NCBI Taxonomy" id="861051"/>
    <lineage>
        <taxon>Bacteria</taxon>
        <taxon>Pseudomonadati</taxon>
        <taxon>Bacteroidota</taxon>
        <taxon>Cytophagia</taxon>
        <taxon>Cytophagales</taxon>
        <taxon>Reichenbachiellaceae</taxon>
        <taxon>Marinoscillum</taxon>
    </lineage>
</organism>
<evidence type="ECO:0000256" key="1">
    <source>
        <dbReference type="SAM" id="Coils"/>
    </source>
</evidence>
<reference evidence="3 4" key="1">
    <citation type="journal article" date="2013" name="Int. J. Syst. Evol. Microbiol.">
        <title>Marinoscillum luteum sp. nov., isolated from marine sediment.</title>
        <authorList>
            <person name="Cha I.T."/>
            <person name="Park S.J."/>
            <person name="Kim S.J."/>
            <person name="Kim J.G."/>
            <person name="Jung M.Y."/>
            <person name="Shin K.S."/>
            <person name="Kwon K.K."/>
            <person name="Yang S.H."/>
            <person name="Seo Y.S."/>
            <person name="Rhee S.K."/>
        </authorList>
    </citation>
    <scope>NUCLEOTIDE SEQUENCE [LARGE SCALE GENOMIC DNA]</scope>
    <source>
        <strain evidence="3 4">KCTC 23939</strain>
    </source>
</reference>
<sequence length="285" mass="31918">MKKILLLSTLTLPLTLFSQDIPLSSGSAIVGENGPTQLLYWNGTDVYYGRKLSGMIGVNSHNFRIDGNTKLMINNLGNIGIGTTSPQSRLDIMSSASGKSLRLIGDNLDIDFHIGHNGTTHGFYWRYKGTGAGNLNDLELWSNNQSNTDLMVYKVHQDGNMFFKQKIGIGTEDIGSHQMAVEGSIGAREIKVEATGWSDFVFENDYELRTLEEVEQHIKKHGHLPEIPSEAEVTENGINLGKMNVKLLQKIEELTLYLIEQNKQNQAQQARIERLEQKISRLENE</sequence>
<feature type="signal peptide" evidence="2">
    <location>
        <begin position="1"/>
        <end position="18"/>
    </location>
</feature>
<gene>
    <name evidence="3" type="ORF">ACHKAR_18625</name>
</gene>
<evidence type="ECO:0000256" key="2">
    <source>
        <dbReference type="SAM" id="SignalP"/>
    </source>
</evidence>
<accession>A0ABW7NCX5</accession>
<protein>
    <submittedName>
        <fullName evidence="3">Uncharacterized protein</fullName>
    </submittedName>
</protein>
<keyword evidence="2" id="KW-0732">Signal</keyword>
<feature type="chain" id="PRO_5046127359" evidence="2">
    <location>
        <begin position="19"/>
        <end position="285"/>
    </location>
</feature>
<dbReference type="EMBL" id="JBIPKE010000020">
    <property type="protein sequence ID" value="MFH6985473.1"/>
    <property type="molecule type" value="Genomic_DNA"/>
</dbReference>
<evidence type="ECO:0000313" key="3">
    <source>
        <dbReference type="EMBL" id="MFH6985473.1"/>
    </source>
</evidence>
<evidence type="ECO:0000313" key="4">
    <source>
        <dbReference type="Proteomes" id="UP001610063"/>
    </source>
</evidence>
<keyword evidence="4" id="KW-1185">Reference proteome</keyword>
<comment type="caution">
    <text evidence="3">The sequence shown here is derived from an EMBL/GenBank/DDBJ whole genome shotgun (WGS) entry which is preliminary data.</text>
</comment>
<feature type="coiled-coil region" evidence="1">
    <location>
        <begin position="258"/>
        <end position="285"/>
    </location>
</feature>